<reference evidence="10 11" key="1">
    <citation type="submission" date="2021-08" db="EMBL/GenBank/DDBJ databases">
        <title>WGS assembly of Ceratopteris richardii.</title>
        <authorList>
            <person name="Marchant D.B."/>
            <person name="Chen G."/>
            <person name="Jenkins J."/>
            <person name="Shu S."/>
            <person name="Leebens-Mack J."/>
            <person name="Grimwood J."/>
            <person name="Schmutz J."/>
            <person name="Soltis P."/>
            <person name="Soltis D."/>
            <person name="Chen Z.-H."/>
        </authorList>
    </citation>
    <scope>NUCLEOTIDE SEQUENCE [LARGE SCALE GENOMIC DNA]</scope>
    <source>
        <strain evidence="10">Whitten #5841</strain>
        <tissue evidence="10">Leaf</tissue>
    </source>
</reference>
<feature type="transmembrane region" description="Helical" evidence="8">
    <location>
        <begin position="107"/>
        <end position="130"/>
    </location>
</feature>
<comment type="similarity">
    <text evidence="2 8">Belongs to the Casparian strip membrane proteins (CASP) family.</text>
</comment>
<organism evidence="10 11">
    <name type="scientific">Ceratopteris richardii</name>
    <name type="common">Triangle waterfern</name>
    <dbReference type="NCBI Taxonomy" id="49495"/>
    <lineage>
        <taxon>Eukaryota</taxon>
        <taxon>Viridiplantae</taxon>
        <taxon>Streptophyta</taxon>
        <taxon>Embryophyta</taxon>
        <taxon>Tracheophyta</taxon>
        <taxon>Polypodiopsida</taxon>
        <taxon>Polypodiidae</taxon>
        <taxon>Polypodiales</taxon>
        <taxon>Pteridineae</taxon>
        <taxon>Pteridaceae</taxon>
        <taxon>Parkerioideae</taxon>
        <taxon>Ceratopteris</taxon>
    </lineage>
</organism>
<name>A0A8T2RZU9_CERRI</name>
<evidence type="ECO:0000313" key="11">
    <source>
        <dbReference type="Proteomes" id="UP000825935"/>
    </source>
</evidence>
<sequence>MGGVAGTDPLAKGSTGNGGGGCRAAELAARAFAMLLSIAGAAAMGNNKQDNSARLGSVVIGLSARHSYIEAFVYLVYANGIAAVYCFLSILVVFFCEKQRLINTLLFILDQAMAFLLLAAAACSTEASYIAKRGEVKVGWSEVCTSIERFCNVVGISLVLTFMSVLVFIALGVISSKRLFGHSALCAPSSNLPDRV</sequence>
<keyword evidence="6 8" id="KW-1133">Transmembrane helix</keyword>
<evidence type="ECO:0000256" key="8">
    <source>
        <dbReference type="RuleBase" id="RU361233"/>
    </source>
</evidence>
<evidence type="ECO:0000256" key="3">
    <source>
        <dbReference type="ARBA" id="ARBA00011489"/>
    </source>
</evidence>
<comment type="subcellular location">
    <subcellularLocation>
        <location evidence="1 8">Cell membrane</location>
        <topology evidence="1 8">Multi-pass membrane protein</topology>
    </subcellularLocation>
</comment>
<dbReference type="OrthoDB" id="749363at2759"/>
<proteinExistence type="inferred from homology"/>
<evidence type="ECO:0000256" key="7">
    <source>
        <dbReference type="ARBA" id="ARBA00023136"/>
    </source>
</evidence>
<dbReference type="GO" id="GO:0005886">
    <property type="term" value="C:plasma membrane"/>
    <property type="evidence" value="ECO:0007669"/>
    <property type="project" value="UniProtKB-SubCell"/>
</dbReference>
<dbReference type="AlphaFoldDB" id="A0A8T2RZU9"/>
<dbReference type="OMA" id="KEHVIPM"/>
<dbReference type="InterPro" id="IPR044173">
    <property type="entry name" value="CASPL"/>
</dbReference>
<gene>
    <name evidence="10" type="ORF">KP509_23G007600</name>
</gene>
<evidence type="ECO:0000313" key="10">
    <source>
        <dbReference type="EMBL" id="KAH7301008.1"/>
    </source>
</evidence>
<comment type="caution">
    <text evidence="10">The sequence shown here is derived from an EMBL/GenBank/DDBJ whole genome shotgun (WGS) entry which is preliminary data.</text>
</comment>
<keyword evidence="5 8" id="KW-0812">Transmembrane</keyword>
<accession>A0A8T2RZU9</accession>
<dbReference type="InterPro" id="IPR006459">
    <property type="entry name" value="CASP/CASPL"/>
</dbReference>
<feature type="transmembrane region" description="Helical" evidence="8">
    <location>
        <begin position="150"/>
        <end position="174"/>
    </location>
</feature>
<protein>
    <recommendedName>
        <fullName evidence="8">CASP-like protein</fullName>
    </recommendedName>
</protein>
<dbReference type="NCBIfam" id="TIGR01569">
    <property type="entry name" value="A_tha_TIGR01569"/>
    <property type="match status" value="1"/>
</dbReference>
<dbReference type="PANTHER" id="PTHR36488">
    <property type="entry name" value="CASP-LIKE PROTEIN 1U1"/>
    <property type="match status" value="1"/>
</dbReference>
<keyword evidence="4 8" id="KW-1003">Cell membrane</keyword>
<evidence type="ECO:0000256" key="1">
    <source>
        <dbReference type="ARBA" id="ARBA00004651"/>
    </source>
</evidence>
<evidence type="ECO:0000256" key="6">
    <source>
        <dbReference type="ARBA" id="ARBA00022989"/>
    </source>
</evidence>
<keyword evidence="7 8" id="KW-0472">Membrane</keyword>
<evidence type="ECO:0000256" key="4">
    <source>
        <dbReference type="ARBA" id="ARBA00022475"/>
    </source>
</evidence>
<feature type="domain" description="Casparian strip membrane protein" evidence="9">
    <location>
        <begin position="21"/>
        <end position="166"/>
    </location>
</feature>
<evidence type="ECO:0000256" key="5">
    <source>
        <dbReference type="ARBA" id="ARBA00022692"/>
    </source>
</evidence>
<evidence type="ECO:0000256" key="2">
    <source>
        <dbReference type="ARBA" id="ARBA00007651"/>
    </source>
</evidence>
<comment type="subunit">
    <text evidence="3 8">Homodimer and heterodimers.</text>
</comment>
<dbReference type="Pfam" id="PF04535">
    <property type="entry name" value="CASP_dom"/>
    <property type="match status" value="1"/>
</dbReference>
<dbReference type="PANTHER" id="PTHR36488:SF8">
    <property type="entry name" value="CASP-LIKE PROTEIN 1U1"/>
    <property type="match status" value="1"/>
</dbReference>
<dbReference type="EMBL" id="CM035428">
    <property type="protein sequence ID" value="KAH7301008.1"/>
    <property type="molecule type" value="Genomic_DNA"/>
</dbReference>
<keyword evidence="11" id="KW-1185">Reference proteome</keyword>
<evidence type="ECO:0000259" key="9">
    <source>
        <dbReference type="Pfam" id="PF04535"/>
    </source>
</evidence>
<comment type="caution">
    <text evidence="8">Lacks conserved residue(s) required for the propagation of feature annotation.</text>
</comment>
<dbReference type="Proteomes" id="UP000825935">
    <property type="component" value="Chromosome 23"/>
</dbReference>
<dbReference type="InterPro" id="IPR006702">
    <property type="entry name" value="CASP_dom"/>
</dbReference>
<feature type="transmembrane region" description="Helical" evidence="8">
    <location>
        <begin position="71"/>
        <end position="95"/>
    </location>
</feature>